<evidence type="ECO:0008006" key="3">
    <source>
        <dbReference type="Google" id="ProtNLM"/>
    </source>
</evidence>
<dbReference type="Proteomes" id="UP001344906">
    <property type="component" value="Unassembled WGS sequence"/>
</dbReference>
<evidence type="ECO:0000313" key="1">
    <source>
        <dbReference type="EMBL" id="GLV60741.1"/>
    </source>
</evidence>
<gene>
    <name evidence="1" type="ORF">KDH_75600</name>
</gene>
<accession>A0ABQ6G7F5</accession>
<keyword evidence="2" id="KW-1185">Reference proteome</keyword>
<dbReference type="EMBL" id="BSRI01000002">
    <property type="protein sequence ID" value="GLV60741.1"/>
    <property type="molecule type" value="Genomic_DNA"/>
</dbReference>
<protein>
    <recommendedName>
        <fullName evidence="3">GIY-YIG nuclease family protein</fullName>
    </recommendedName>
</protein>
<dbReference type="InterPro" id="IPR035901">
    <property type="entry name" value="GIY-YIG_endonuc_sf"/>
</dbReference>
<dbReference type="RefSeq" id="WP_338257888.1">
    <property type="nucleotide sequence ID" value="NZ_BSRI01000002.1"/>
</dbReference>
<dbReference type="CDD" id="cd10451">
    <property type="entry name" value="GIY-YIG_LuxR_like"/>
    <property type="match status" value="1"/>
</dbReference>
<sequence>MNRRKELAQAYKEREIIGGIYIIKNSRTGQYLLSHTANLQGARNHFQFAVTTGSTVHPRLQRDWQAQSSQDFTFAVLEELKQQPDQSPESFLDDLRTLEEMWRATLDPARSY</sequence>
<evidence type="ECO:0000313" key="2">
    <source>
        <dbReference type="Proteomes" id="UP001344906"/>
    </source>
</evidence>
<reference evidence="1 2" key="1">
    <citation type="submission" date="2023-02" db="EMBL/GenBank/DDBJ databases">
        <title>Dictyobacter halimunensis sp. nov., a new member of the class Ktedonobacteria from forest soil in a geothermal area.</title>
        <authorList>
            <person name="Rachmania M.K."/>
            <person name="Ningsih F."/>
            <person name="Sakai Y."/>
            <person name="Yabe S."/>
            <person name="Yokota A."/>
            <person name="Sjamsuridzal W."/>
        </authorList>
    </citation>
    <scope>NUCLEOTIDE SEQUENCE [LARGE SCALE GENOMIC DNA]</scope>
    <source>
        <strain evidence="1 2">S3.2.2.5</strain>
    </source>
</reference>
<name>A0ABQ6G7F5_9CHLR</name>
<proteinExistence type="predicted"/>
<organism evidence="1 2">
    <name type="scientific">Dictyobacter halimunensis</name>
    <dbReference type="NCBI Taxonomy" id="3026934"/>
    <lineage>
        <taxon>Bacteria</taxon>
        <taxon>Bacillati</taxon>
        <taxon>Chloroflexota</taxon>
        <taxon>Ktedonobacteria</taxon>
        <taxon>Ktedonobacterales</taxon>
        <taxon>Dictyobacteraceae</taxon>
        <taxon>Dictyobacter</taxon>
    </lineage>
</organism>
<dbReference type="Gene3D" id="3.40.1440.10">
    <property type="entry name" value="GIY-YIG endonuclease"/>
    <property type="match status" value="1"/>
</dbReference>
<comment type="caution">
    <text evidence="1">The sequence shown here is derived from an EMBL/GenBank/DDBJ whole genome shotgun (WGS) entry which is preliminary data.</text>
</comment>